<evidence type="ECO:0000259" key="1">
    <source>
        <dbReference type="Pfam" id="PF23295"/>
    </source>
</evidence>
<sequence length="235" mass="25502">SKSPSLFARQHLVFDLLSSILMNSPPYSSTHDSFRLNNGYETGMNTLLRLASTFSADPNPGPTEEGAHEIISSIFNLFSSSLLSSLASRTYFNTNVSYSALAASLLSTGIFSSPTYSSSALALTLTLISPPPHPPSSLQNIDAIKFLFYTATNAPSPLPFIPLLDTVASLTDHQLHRNTTLTSSHNLTHTLTTTYNHVLSSSSHPLQPSFFSILTNLSSSYMSTSDFLSLLTYVR</sequence>
<gene>
    <name evidence="2" type="ORF">TeGR_g7375</name>
</gene>
<evidence type="ECO:0000313" key="3">
    <source>
        <dbReference type="Proteomes" id="UP001165060"/>
    </source>
</evidence>
<accession>A0ABQ6MH50</accession>
<proteinExistence type="predicted"/>
<feature type="non-terminal residue" evidence="2">
    <location>
        <position position="235"/>
    </location>
</feature>
<comment type="caution">
    <text evidence="2">The sequence shown here is derived from an EMBL/GenBank/DDBJ whole genome shotgun (WGS) entry which is preliminary data.</text>
</comment>
<dbReference type="Proteomes" id="UP001165060">
    <property type="component" value="Unassembled WGS sequence"/>
</dbReference>
<dbReference type="Pfam" id="PF23295">
    <property type="entry name" value="Arm_4"/>
    <property type="match status" value="1"/>
</dbReference>
<organism evidence="2 3">
    <name type="scientific">Tetraparma gracilis</name>
    <dbReference type="NCBI Taxonomy" id="2962635"/>
    <lineage>
        <taxon>Eukaryota</taxon>
        <taxon>Sar</taxon>
        <taxon>Stramenopiles</taxon>
        <taxon>Ochrophyta</taxon>
        <taxon>Bolidophyceae</taxon>
        <taxon>Parmales</taxon>
        <taxon>Triparmaceae</taxon>
        <taxon>Tetraparma</taxon>
    </lineage>
</organism>
<feature type="domain" description="Alfy-like armadillo-like repeat" evidence="1">
    <location>
        <begin position="15"/>
        <end position="113"/>
    </location>
</feature>
<protein>
    <recommendedName>
        <fullName evidence="1">Alfy-like armadillo-like repeat domain-containing protein</fullName>
    </recommendedName>
</protein>
<dbReference type="InterPro" id="IPR056252">
    <property type="entry name" value="Alfy-like_Arm-like"/>
</dbReference>
<dbReference type="EMBL" id="BRYB01002819">
    <property type="protein sequence ID" value="GMI25911.1"/>
    <property type="molecule type" value="Genomic_DNA"/>
</dbReference>
<keyword evidence="3" id="KW-1185">Reference proteome</keyword>
<feature type="non-terminal residue" evidence="2">
    <location>
        <position position="1"/>
    </location>
</feature>
<reference evidence="2 3" key="1">
    <citation type="journal article" date="2023" name="Commun. Biol.">
        <title>Genome analysis of Parmales, the sister group of diatoms, reveals the evolutionary specialization of diatoms from phago-mixotrophs to photoautotrophs.</title>
        <authorList>
            <person name="Ban H."/>
            <person name="Sato S."/>
            <person name="Yoshikawa S."/>
            <person name="Yamada K."/>
            <person name="Nakamura Y."/>
            <person name="Ichinomiya M."/>
            <person name="Sato N."/>
            <person name="Blanc-Mathieu R."/>
            <person name="Endo H."/>
            <person name="Kuwata A."/>
            <person name="Ogata H."/>
        </authorList>
    </citation>
    <scope>NUCLEOTIDE SEQUENCE [LARGE SCALE GENOMIC DNA]</scope>
</reference>
<evidence type="ECO:0000313" key="2">
    <source>
        <dbReference type="EMBL" id="GMI25911.1"/>
    </source>
</evidence>
<name>A0ABQ6MH50_9STRA</name>